<dbReference type="InterPro" id="IPR025588">
    <property type="entry name" value="YcxB-like_C"/>
</dbReference>
<evidence type="ECO:0000313" key="4">
    <source>
        <dbReference type="Proteomes" id="UP000270757"/>
    </source>
</evidence>
<dbReference type="AlphaFoldDB" id="A0A3A5LHU0"/>
<feature type="transmembrane region" description="Helical" evidence="1">
    <location>
        <begin position="54"/>
        <end position="76"/>
    </location>
</feature>
<feature type="domain" description="YcxB-like C-terminal" evidence="2">
    <location>
        <begin position="103"/>
        <end position="155"/>
    </location>
</feature>
<gene>
    <name evidence="3" type="ORF">D6J04_07970</name>
</gene>
<evidence type="ECO:0000313" key="3">
    <source>
        <dbReference type="EMBL" id="RJT46953.1"/>
    </source>
</evidence>
<comment type="caution">
    <text evidence="3">The sequence shown here is derived from an EMBL/GenBank/DDBJ whole genome shotgun (WGS) entry which is preliminary data.</text>
</comment>
<sequence length="165" mass="19091">MKIMHQITLTYDESMVRKAIFRFWKRTVGLVYPIALVIMTLVFFILLYQGNRSWWIGALGAALLLSFLMILTLYLVHFRNAWHKFREMGSPVASFIASENSATISSSAGSSTFPWSAIKDVWRYDDLWLLFFSKSQFITFPSAQVSEDVQRYILHHIQQAGGRID</sequence>
<evidence type="ECO:0000256" key="1">
    <source>
        <dbReference type="SAM" id="Phobius"/>
    </source>
</evidence>
<protein>
    <submittedName>
        <fullName evidence="3">YcxB family protein</fullName>
    </submittedName>
</protein>
<dbReference type="Proteomes" id="UP000270757">
    <property type="component" value="Unassembled WGS sequence"/>
</dbReference>
<dbReference type="Pfam" id="PF14317">
    <property type="entry name" value="YcxB"/>
    <property type="match status" value="1"/>
</dbReference>
<name>A0A3A5LHU0_9GAMM</name>
<dbReference type="EMBL" id="QZWB01000007">
    <property type="protein sequence ID" value="RJT46953.1"/>
    <property type="molecule type" value="Genomic_DNA"/>
</dbReference>
<organism evidence="3 4">
    <name type="scientific">Legionella taurinensis</name>
    <dbReference type="NCBI Taxonomy" id="70611"/>
    <lineage>
        <taxon>Bacteria</taxon>
        <taxon>Pseudomonadati</taxon>
        <taxon>Pseudomonadota</taxon>
        <taxon>Gammaproteobacteria</taxon>
        <taxon>Legionellales</taxon>
        <taxon>Legionellaceae</taxon>
        <taxon>Legionella</taxon>
    </lineage>
</organism>
<keyword evidence="1" id="KW-0472">Membrane</keyword>
<keyword evidence="1" id="KW-1133">Transmembrane helix</keyword>
<reference evidence="3 4" key="1">
    <citation type="submission" date="2018-09" db="EMBL/GenBank/DDBJ databases">
        <title>Draft genome sequences of Legionella taurinensis isolated from water samples.</title>
        <authorList>
            <person name="Chakeri A."/>
            <person name="Allerberger F."/>
            <person name="Kundi M."/>
            <person name="Ruppitsch W."/>
            <person name="Schmid D."/>
        </authorList>
    </citation>
    <scope>NUCLEOTIDE SEQUENCE [LARGE SCALE GENOMIC DNA]</scope>
    <source>
        <strain evidence="3 4">4570-18-6</strain>
    </source>
</reference>
<proteinExistence type="predicted"/>
<keyword evidence="1" id="KW-0812">Transmembrane</keyword>
<evidence type="ECO:0000259" key="2">
    <source>
        <dbReference type="Pfam" id="PF14317"/>
    </source>
</evidence>
<accession>A0A3A5LHU0</accession>
<feature type="transmembrane region" description="Helical" evidence="1">
    <location>
        <begin position="27"/>
        <end position="48"/>
    </location>
</feature>